<dbReference type="SMART" id="SM00671">
    <property type="entry name" value="SEL1"/>
    <property type="match status" value="5"/>
</dbReference>
<name>A0A015IAZ6_RHIIW</name>
<organism evidence="1 2">
    <name type="scientific">Rhizophagus irregularis (strain DAOM 197198w)</name>
    <name type="common">Glomus intraradices</name>
    <dbReference type="NCBI Taxonomy" id="1432141"/>
    <lineage>
        <taxon>Eukaryota</taxon>
        <taxon>Fungi</taxon>
        <taxon>Fungi incertae sedis</taxon>
        <taxon>Mucoromycota</taxon>
        <taxon>Glomeromycotina</taxon>
        <taxon>Glomeromycetes</taxon>
        <taxon>Glomerales</taxon>
        <taxon>Glomeraceae</taxon>
        <taxon>Rhizophagus</taxon>
    </lineage>
</organism>
<comment type="caution">
    <text evidence="1">The sequence shown here is derived from an EMBL/GenBank/DDBJ whole genome shotgun (WGS) entry which is preliminary data.</text>
</comment>
<dbReference type="Gene3D" id="1.25.40.10">
    <property type="entry name" value="Tetratricopeptide repeat domain"/>
    <property type="match status" value="1"/>
</dbReference>
<evidence type="ECO:0000313" key="1">
    <source>
        <dbReference type="EMBL" id="EXX54377.1"/>
    </source>
</evidence>
<reference evidence="1 2" key="1">
    <citation type="submission" date="2014-02" db="EMBL/GenBank/DDBJ databases">
        <title>Single nucleus genome sequencing reveals high similarity among nuclei of an endomycorrhizal fungus.</title>
        <authorList>
            <person name="Lin K."/>
            <person name="Geurts R."/>
            <person name="Zhang Z."/>
            <person name="Limpens E."/>
            <person name="Saunders D.G."/>
            <person name="Mu D."/>
            <person name="Pang E."/>
            <person name="Cao H."/>
            <person name="Cha H."/>
            <person name="Lin T."/>
            <person name="Zhou Q."/>
            <person name="Shang Y."/>
            <person name="Li Y."/>
            <person name="Ivanov S."/>
            <person name="Sharma T."/>
            <person name="Velzen R.V."/>
            <person name="Ruijter N.D."/>
            <person name="Aanen D.K."/>
            <person name="Win J."/>
            <person name="Kamoun S."/>
            <person name="Bisseling T."/>
            <person name="Huang S."/>
        </authorList>
    </citation>
    <scope>NUCLEOTIDE SEQUENCE [LARGE SCALE GENOMIC DNA]</scope>
    <source>
        <strain evidence="2">DAOM197198w</strain>
    </source>
</reference>
<accession>A0A015IAZ6</accession>
<protein>
    <submittedName>
        <fullName evidence="1">Skt5p</fullName>
    </submittedName>
</protein>
<dbReference type="PANTHER" id="PTHR43628">
    <property type="entry name" value="ACTIVATOR OF C KINASE PROTEIN 1-RELATED"/>
    <property type="match status" value="1"/>
</dbReference>
<dbReference type="Proteomes" id="UP000022910">
    <property type="component" value="Unassembled WGS sequence"/>
</dbReference>
<dbReference type="HOGENOM" id="CLU_000288_36_14_1"/>
<dbReference type="InterPro" id="IPR011990">
    <property type="entry name" value="TPR-like_helical_dom_sf"/>
</dbReference>
<dbReference type="EMBL" id="JEMT01028489">
    <property type="protein sequence ID" value="EXX54377.1"/>
    <property type="molecule type" value="Genomic_DNA"/>
</dbReference>
<keyword evidence="2" id="KW-1185">Reference proteome</keyword>
<proteinExistence type="predicted"/>
<evidence type="ECO:0000313" key="2">
    <source>
        <dbReference type="Proteomes" id="UP000022910"/>
    </source>
</evidence>
<dbReference type="InterPro" id="IPR006597">
    <property type="entry name" value="Sel1-like"/>
</dbReference>
<dbReference type="InterPro" id="IPR052945">
    <property type="entry name" value="Mitotic_Regulator"/>
</dbReference>
<gene>
    <name evidence="1" type="ORF">RirG_235020</name>
</gene>
<dbReference type="AlphaFoldDB" id="A0A015IAZ6"/>
<sequence>MFNNNIEIRTNDVTISNTYNLSHEELTQIIQNFDKIYIKEIKPTTQNINESIYEEDLSIVVDELINITFKDLNDGSENNLRKYHILNFLNNHNIILQEIYNWLLNNQYHSNSTYLLGYFNYHGIVTSKDRQEAFKLYQTAAELENIVAQLELANMYIYGKGTKKNFDKAFELSKKLAEKNNPNAINRLAYCYDFGIGIEINKQKAFELYQKAADLGNSNGINNLGSCYEGGFGANINKKKAFELYKKAANMGNDYAQYNLAVMYEKGNDIKKDLNQAIYWYEKSANQGHKYAKKKLIKLLEKCVI</sequence>
<dbReference type="SUPFAM" id="SSF81901">
    <property type="entry name" value="HCP-like"/>
    <property type="match status" value="1"/>
</dbReference>
<dbReference type="Pfam" id="PF08238">
    <property type="entry name" value="Sel1"/>
    <property type="match status" value="5"/>
</dbReference>
<dbReference type="PANTHER" id="PTHR43628:SF1">
    <property type="entry name" value="CHITIN SYNTHASE REGULATORY FACTOR 2-RELATED"/>
    <property type="match status" value="1"/>
</dbReference>